<protein>
    <submittedName>
        <fullName evidence="1">Uncharacterized protein</fullName>
    </submittedName>
</protein>
<proteinExistence type="predicted"/>
<gene>
    <name evidence="1" type="ORF">GGR46_004949</name>
</gene>
<sequence length="105" mass="11377">MTPEALDALEALEQAASAGPWHVRRLDDEDCMGALAVSTRPDTGRSESMRSGEWRGEEMVAACLVQASPYVVPADDRFEENAVLIAAVRNALPELIRLARLGLKA</sequence>
<reference evidence="1 2" key="1">
    <citation type="submission" date="2020-08" db="EMBL/GenBank/DDBJ databases">
        <title>Genomic Encyclopedia of Type Strains, Phase IV (KMG-IV): sequencing the most valuable type-strain genomes for metagenomic binning, comparative biology and taxonomic classification.</title>
        <authorList>
            <person name="Goeker M."/>
        </authorList>
    </citation>
    <scope>NUCLEOTIDE SEQUENCE [LARGE SCALE GENOMIC DNA]</scope>
    <source>
        <strain evidence="1 2">DSM 101806</strain>
    </source>
</reference>
<accession>A0A7W6JZL0</accession>
<dbReference type="RefSeq" id="WP_184000720.1">
    <property type="nucleotide sequence ID" value="NZ_JACIEH010000006.1"/>
</dbReference>
<organism evidence="1 2">
    <name type="scientific">Sphingomonas kyeonggiensis</name>
    <dbReference type="NCBI Taxonomy" id="1268553"/>
    <lineage>
        <taxon>Bacteria</taxon>
        <taxon>Pseudomonadati</taxon>
        <taxon>Pseudomonadota</taxon>
        <taxon>Alphaproteobacteria</taxon>
        <taxon>Sphingomonadales</taxon>
        <taxon>Sphingomonadaceae</taxon>
        <taxon>Sphingomonas</taxon>
    </lineage>
</organism>
<dbReference type="Proteomes" id="UP000557392">
    <property type="component" value="Unassembled WGS sequence"/>
</dbReference>
<keyword evidence="2" id="KW-1185">Reference proteome</keyword>
<dbReference type="AlphaFoldDB" id="A0A7W6JZL0"/>
<evidence type="ECO:0000313" key="2">
    <source>
        <dbReference type="Proteomes" id="UP000557392"/>
    </source>
</evidence>
<dbReference type="EMBL" id="JACIEH010000006">
    <property type="protein sequence ID" value="MBB4101357.1"/>
    <property type="molecule type" value="Genomic_DNA"/>
</dbReference>
<name>A0A7W6JZL0_9SPHN</name>
<comment type="caution">
    <text evidence="1">The sequence shown here is derived from an EMBL/GenBank/DDBJ whole genome shotgun (WGS) entry which is preliminary data.</text>
</comment>
<evidence type="ECO:0000313" key="1">
    <source>
        <dbReference type="EMBL" id="MBB4101357.1"/>
    </source>
</evidence>